<dbReference type="InterPro" id="IPR002885">
    <property type="entry name" value="PPR_rpt"/>
</dbReference>
<dbReference type="PANTHER" id="PTHR47935:SF1">
    <property type="entry name" value="PENTATRICOPEPTIDE REPEAT-CONTAINING PROTEIN MRL1, CHLOROPLASTIC"/>
    <property type="match status" value="1"/>
</dbReference>
<dbReference type="NCBIfam" id="TIGR00756">
    <property type="entry name" value="PPR"/>
    <property type="match status" value="8"/>
</dbReference>
<evidence type="ECO:0000259" key="5">
    <source>
        <dbReference type="Pfam" id="PF17177"/>
    </source>
</evidence>
<comment type="caution">
    <text evidence="6">The sequence shown here is derived from an EMBL/GenBank/DDBJ whole genome shotgun (WGS) entry which is preliminary data.</text>
</comment>
<keyword evidence="4" id="KW-0812">Transmembrane</keyword>
<dbReference type="Pfam" id="PF01535">
    <property type="entry name" value="PPR"/>
    <property type="match status" value="3"/>
</dbReference>
<evidence type="ECO:0000313" key="6">
    <source>
        <dbReference type="EMBL" id="KAI9182800.1"/>
    </source>
</evidence>
<organism evidence="6 7">
    <name type="scientific">Acer negundo</name>
    <name type="common">Box elder</name>
    <dbReference type="NCBI Taxonomy" id="4023"/>
    <lineage>
        <taxon>Eukaryota</taxon>
        <taxon>Viridiplantae</taxon>
        <taxon>Streptophyta</taxon>
        <taxon>Embryophyta</taxon>
        <taxon>Tracheophyta</taxon>
        <taxon>Spermatophyta</taxon>
        <taxon>Magnoliopsida</taxon>
        <taxon>eudicotyledons</taxon>
        <taxon>Gunneridae</taxon>
        <taxon>Pentapetalae</taxon>
        <taxon>rosids</taxon>
        <taxon>malvids</taxon>
        <taxon>Sapindales</taxon>
        <taxon>Sapindaceae</taxon>
        <taxon>Hippocastanoideae</taxon>
        <taxon>Acereae</taxon>
        <taxon>Acer</taxon>
    </lineage>
</organism>
<evidence type="ECO:0000313" key="7">
    <source>
        <dbReference type="Proteomes" id="UP001064489"/>
    </source>
</evidence>
<dbReference type="InterPro" id="IPR053303">
    <property type="entry name" value="Chloroplast_PPR"/>
</dbReference>
<evidence type="ECO:0000256" key="4">
    <source>
        <dbReference type="SAM" id="Phobius"/>
    </source>
</evidence>
<feature type="transmembrane region" description="Helical" evidence="4">
    <location>
        <begin position="86"/>
        <end position="106"/>
    </location>
</feature>
<feature type="repeat" description="PPR" evidence="2">
    <location>
        <begin position="777"/>
        <end position="811"/>
    </location>
</feature>
<feature type="repeat" description="PPR" evidence="2">
    <location>
        <begin position="707"/>
        <end position="741"/>
    </location>
</feature>
<feature type="compositionally biased region" description="Basic and acidic residues" evidence="3">
    <location>
        <begin position="401"/>
        <end position="413"/>
    </location>
</feature>
<dbReference type="Pfam" id="PF13041">
    <property type="entry name" value="PPR_2"/>
    <property type="match status" value="1"/>
</dbReference>
<dbReference type="InterPro" id="IPR011990">
    <property type="entry name" value="TPR-like_helical_dom_sf"/>
</dbReference>
<sequence length="1116" mass="122637">MVVNSFFSAKSQALTLITTSTPSLSPLTASTSLRYIRGGFLQRPAGRTRRKFRKLLHDDILLFHYSRTGSSRFLVKASLNSGPNSVLIAFALTAFAAFAAFAVAYFNHFLKNRKNSKKVSDSSSHELVKVDEKFVNNVVEDRIVGTGNGYSGTSLRENEYSLLGETKRGFEERNTLQETMLVHDGSQLNETSDSPGGGGVIVVSKASDSISQKESDATDLEILPHVVVESGAVQVQPLIFATKMSELQFEKDQKGLELNGENSRLTVTIRSTASLVTEIGDHTEVSEQRESHNEFVQEGELTSYMRETDREKQYTSYGVNPVLKSSAVLNGIKTISSHSSPFNSFSLSSPKRNTELNGVEVSAQDSLQTSEYVEGNISPAFHKEGTSNKRKDRGRGFPSNKESKHLMQDDKSKNALQFPYPNGTHANNTHQQLSVYNRLLRDGRLTDCVDLLEDLETRGFLDMNKVYHARFFNTCKSRKAIKEAFRFFRLISNPTLSTCNMLMSVCTSSQDLEGAFQVLRLVQEAGLKADCKLYTTLISTCAKSGKVDSMFEVFHEMVNTGVEPNIHTYGALIDGCAKAGQVAKAFGAYGIMRSKNVKPDRVVFNALITACGQSGAVDRAFDVLAEMKAETQPVEPDHITIGALIKACANAGQVDRAREVYKMISKFSIKGTPEVYTIAVNCSSQTGDWDFACSVYADMKRKGVVPDEVFYSALIDVAGHAGKVESAFEILQEAKTQGLRLGIVSYSSLMGACSNAKNWQKALELYENMRSIKLKPSVSTMNALITALCDGHQLPKAIEVLSEMKRLGLCPNIITYSVLIVASERQDDIEVGAMLLSLAKKDGIAPNLLMFKCIISMCLRRYGKARSLGEDVLSNSGRPQIENKWTTLALTVYREMIVAGHIPTVEVVSQVLGCLQLPFNADLKSRLVENVGVSVDSSRWSKLCSLVDGFGEYDPRAFSLLEEAASLGIVPIVSFKGSPIIVDARNLQIHIAEVYLLTVLKGLKHRLAAGSKLPNVTILLSVEKTQIVSAEGEKTINLAERMSQAVTSLLRRLGLTYQGNESLGKIRINGLSLRRWFQPKLATPFSGKPGELSSFQLGKGITHQQRNIRTGNLSLD</sequence>
<dbReference type="FunFam" id="1.25.40.10:FF:000542">
    <property type="entry name" value="Pentatricopeptide repeat-containing protein MRL1, chloroplastic isoform X1"/>
    <property type="match status" value="1"/>
</dbReference>
<dbReference type="Pfam" id="PF17177">
    <property type="entry name" value="PPR_long"/>
    <property type="match status" value="1"/>
</dbReference>
<name>A0AAD5J6U3_ACENE</name>
<accession>A0AAD5J6U3</accession>
<keyword evidence="1" id="KW-0677">Repeat</keyword>
<feature type="region of interest" description="Disordered" evidence="3">
    <location>
        <begin position="378"/>
        <end position="429"/>
    </location>
</feature>
<dbReference type="Gene3D" id="1.25.40.10">
    <property type="entry name" value="Tetratricopeptide repeat domain"/>
    <property type="match status" value="3"/>
</dbReference>
<dbReference type="PROSITE" id="PS51375">
    <property type="entry name" value="PPR"/>
    <property type="match status" value="8"/>
</dbReference>
<keyword evidence="4" id="KW-0472">Membrane</keyword>
<keyword evidence="4" id="KW-1133">Transmembrane helix</keyword>
<feature type="domain" description="PROP1-like PPR" evidence="5">
    <location>
        <begin position="573"/>
        <end position="735"/>
    </location>
</feature>
<feature type="repeat" description="PPR" evidence="2">
    <location>
        <begin position="600"/>
        <end position="634"/>
    </location>
</feature>
<feature type="repeat" description="PPR" evidence="2">
    <location>
        <begin position="672"/>
        <end position="706"/>
    </location>
</feature>
<protein>
    <recommendedName>
        <fullName evidence="5">PROP1-like PPR domain-containing protein</fullName>
    </recommendedName>
</protein>
<feature type="repeat" description="PPR" evidence="2">
    <location>
        <begin position="637"/>
        <end position="671"/>
    </location>
</feature>
<dbReference type="Proteomes" id="UP001064489">
    <property type="component" value="Chromosome 4"/>
</dbReference>
<dbReference type="InterPro" id="IPR033443">
    <property type="entry name" value="PROP1-like_PPR_dom"/>
</dbReference>
<feature type="repeat" description="PPR" evidence="2">
    <location>
        <begin position="530"/>
        <end position="564"/>
    </location>
</feature>
<keyword evidence="7" id="KW-1185">Reference proteome</keyword>
<feature type="repeat" description="PPR" evidence="2">
    <location>
        <begin position="742"/>
        <end position="776"/>
    </location>
</feature>
<dbReference type="FunFam" id="1.25.40.10:FF:002179">
    <property type="entry name" value="Pentatricopeptide repeat-containing protein MRL1, chloroplastic"/>
    <property type="match status" value="1"/>
</dbReference>
<dbReference type="EMBL" id="JAJSOW010000101">
    <property type="protein sequence ID" value="KAI9182800.1"/>
    <property type="molecule type" value="Genomic_DNA"/>
</dbReference>
<dbReference type="FunFam" id="1.25.40.10:FF:000678">
    <property type="entry name" value="Pentatricopeptide repeat-containing protein MRL1 chloroplastic"/>
    <property type="match status" value="1"/>
</dbReference>
<dbReference type="AlphaFoldDB" id="A0AAD5J6U3"/>
<dbReference type="PANTHER" id="PTHR47935">
    <property type="entry name" value="PENTATRICOPEPTIDE REPEAT-CONTAINING PROTEIN MRL1, CHLOROPLASTIC"/>
    <property type="match status" value="1"/>
</dbReference>
<feature type="repeat" description="PPR" evidence="2">
    <location>
        <begin position="565"/>
        <end position="599"/>
    </location>
</feature>
<gene>
    <name evidence="6" type="ORF">LWI28_029016</name>
</gene>
<evidence type="ECO:0000256" key="1">
    <source>
        <dbReference type="ARBA" id="ARBA00022737"/>
    </source>
</evidence>
<reference evidence="6" key="2">
    <citation type="submission" date="2023-02" db="EMBL/GenBank/DDBJ databases">
        <authorList>
            <person name="Swenson N.G."/>
            <person name="Wegrzyn J.L."/>
            <person name="Mcevoy S.L."/>
        </authorList>
    </citation>
    <scope>NUCLEOTIDE SEQUENCE</scope>
    <source>
        <strain evidence="6">91603</strain>
        <tissue evidence="6">Leaf</tissue>
    </source>
</reference>
<reference evidence="6" key="1">
    <citation type="journal article" date="2022" name="Plant J.">
        <title>Strategies of tolerance reflected in two North American maple genomes.</title>
        <authorList>
            <person name="McEvoy S.L."/>
            <person name="Sezen U.U."/>
            <person name="Trouern-Trend A."/>
            <person name="McMahon S.M."/>
            <person name="Schaberg P.G."/>
            <person name="Yang J."/>
            <person name="Wegrzyn J.L."/>
            <person name="Swenson N.G."/>
        </authorList>
    </citation>
    <scope>NUCLEOTIDE SEQUENCE</scope>
    <source>
        <strain evidence="6">91603</strain>
    </source>
</reference>
<evidence type="ECO:0000256" key="2">
    <source>
        <dbReference type="PROSITE-ProRule" id="PRU00708"/>
    </source>
</evidence>
<proteinExistence type="predicted"/>
<evidence type="ECO:0000256" key="3">
    <source>
        <dbReference type="SAM" id="MobiDB-lite"/>
    </source>
</evidence>